<dbReference type="GO" id="GO:0004792">
    <property type="term" value="F:thiosulfate-cyanide sulfurtransferase activity"/>
    <property type="evidence" value="ECO:0007669"/>
    <property type="project" value="TreeGrafter"/>
</dbReference>
<dbReference type="EMBL" id="CP133548">
    <property type="protein sequence ID" value="WMS87211.1"/>
    <property type="molecule type" value="Genomic_DNA"/>
</dbReference>
<keyword evidence="5" id="KW-0067">ATP-binding</keyword>
<evidence type="ECO:0000259" key="14">
    <source>
        <dbReference type="PROSITE" id="PS50206"/>
    </source>
</evidence>
<evidence type="ECO:0000256" key="1">
    <source>
        <dbReference type="ARBA" id="ARBA00005046"/>
    </source>
</evidence>
<dbReference type="RefSeq" id="WP_309202351.1">
    <property type="nucleotide sequence ID" value="NZ_CP133548.1"/>
</dbReference>
<evidence type="ECO:0000256" key="6">
    <source>
        <dbReference type="ARBA" id="ARBA00052218"/>
    </source>
</evidence>
<accession>A0AA51RT90</accession>
<evidence type="ECO:0000256" key="8">
    <source>
        <dbReference type="ARBA" id="ARBA00063809"/>
    </source>
</evidence>
<comment type="catalytic activity">
    <reaction evidence="6">
        <text>[molybdopterin-synthase sulfur-carrier protein]-C-terminal Gly-Gly + ATP + H(+) = [molybdopterin-synthase sulfur-carrier protein]-C-terminal Gly-Gly-AMP + diphosphate</text>
        <dbReference type="Rhea" id="RHEA:43616"/>
        <dbReference type="Rhea" id="RHEA-COMP:12159"/>
        <dbReference type="Rhea" id="RHEA-COMP:12202"/>
        <dbReference type="ChEBI" id="CHEBI:15378"/>
        <dbReference type="ChEBI" id="CHEBI:30616"/>
        <dbReference type="ChEBI" id="CHEBI:33019"/>
        <dbReference type="ChEBI" id="CHEBI:90618"/>
        <dbReference type="ChEBI" id="CHEBI:90778"/>
        <dbReference type="EC" id="2.7.7.80"/>
    </reaction>
</comment>
<evidence type="ECO:0000256" key="3">
    <source>
        <dbReference type="ARBA" id="ARBA00022679"/>
    </source>
</evidence>
<organism evidence="15 16">
    <name type="scientific">Pleionea litopenaei</name>
    <dbReference type="NCBI Taxonomy" id="3070815"/>
    <lineage>
        <taxon>Bacteria</taxon>
        <taxon>Pseudomonadati</taxon>
        <taxon>Pseudomonadota</taxon>
        <taxon>Gammaproteobacteria</taxon>
        <taxon>Oceanospirillales</taxon>
        <taxon>Pleioneaceae</taxon>
        <taxon>Pleionea</taxon>
    </lineage>
</organism>
<comment type="similarity">
    <text evidence="2">Belongs to the HesA/MoeB/ThiF family.</text>
</comment>
<evidence type="ECO:0000256" key="12">
    <source>
        <dbReference type="ARBA" id="ARBA00075328"/>
    </source>
</evidence>
<evidence type="ECO:0000256" key="9">
    <source>
        <dbReference type="ARBA" id="ARBA00066884"/>
    </source>
</evidence>
<proteinExistence type="inferred from homology"/>
<dbReference type="Gene3D" id="3.40.250.10">
    <property type="entry name" value="Rhodanese-like domain"/>
    <property type="match status" value="1"/>
</dbReference>
<dbReference type="InterPro" id="IPR036873">
    <property type="entry name" value="Rhodanese-like_dom_sf"/>
</dbReference>
<keyword evidence="16" id="KW-1185">Reference proteome</keyword>
<evidence type="ECO:0000256" key="11">
    <source>
        <dbReference type="ARBA" id="ARBA00075110"/>
    </source>
</evidence>
<sequence length="393" mass="43505">MIDTHLFNAQEWSRYARHIQLPQVGASGQATLKQSRVLIVGAGGLGAPVSLYLAAAGIGQLTIIDHDTVELSNLQRQITFNENDLGLNKAQQAKEHLHTLNSDINIEAIGQRLETSNAVALIAKHDLVVDCTDNFTTRYLINDCCHHLSIPWCFASIHQFSGQLAMFTPESACFRCLFPSAPEQPQNCNDAGVLGVLPGLLGTLQATQVIKYLLSIGNKPDNQLLIVDALALDFKSIKLKQSQHCAVCHEQRLDKNYKPSLKNIDAEISKSVTTEANSHEAEISPQDWLQLKDSKPHVLLDVRSHDERRFFHIGGEHLPVEQFINRKEMDENDTHLLDLIKSKLPHDRLIVCYCQSGSRSLKVQQVLTDLGLNAVSLAGGLNAYCSLISAEKK</sequence>
<dbReference type="GO" id="GO:0008146">
    <property type="term" value="F:sulfotransferase activity"/>
    <property type="evidence" value="ECO:0007669"/>
    <property type="project" value="TreeGrafter"/>
</dbReference>
<dbReference type="InterPro" id="IPR001763">
    <property type="entry name" value="Rhodanese-like_dom"/>
</dbReference>
<dbReference type="Gene3D" id="3.40.50.720">
    <property type="entry name" value="NAD(P)-binding Rossmann-like Domain"/>
    <property type="match status" value="1"/>
</dbReference>
<evidence type="ECO:0000256" key="5">
    <source>
        <dbReference type="ARBA" id="ARBA00022840"/>
    </source>
</evidence>
<dbReference type="SUPFAM" id="SSF69572">
    <property type="entry name" value="Activating enzymes of the ubiquitin-like proteins"/>
    <property type="match status" value="1"/>
</dbReference>
<comment type="function">
    <text evidence="7">Catalyzes the adenylation by ATP of the carboxyl group of the C-terminal glycine of sulfur carrier protein MoaD.</text>
</comment>
<dbReference type="Pfam" id="PF00899">
    <property type="entry name" value="ThiF"/>
    <property type="match status" value="1"/>
</dbReference>
<protein>
    <recommendedName>
        <fullName evidence="10">Molybdopterin-synthase adenylyltransferase</fullName>
        <ecNumber evidence="9">2.7.7.80</ecNumber>
    </recommendedName>
    <alternativeName>
        <fullName evidence="13">MoaD protein adenylase</fullName>
    </alternativeName>
    <alternativeName>
        <fullName evidence="11">Molybdopterin-converting factor subunit 1 adenylase</fullName>
    </alternativeName>
    <alternativeName>
        <fullName evidence="12">Sulfur carrier protein MoaD adenylyltransferase</fullName>
    </alternativeName>
</protein>
<dbReference type="AlphaFoldDB" id="A0AA51RT90"/>
<dbReference type="EC" id="2.7.7.80" evidence="9"/>
<keyword evidence="3" id="KW-0808">Transferase</keyword>
<dbReference type="Pfam" id="PF00581">
    <property type="entry name" value="Rhodanese"/>
    <property type="match status" value="1"/>
</dbReference>
<dbReference type="PROSITE" id="PS50206">
    <property type="entry name" value="RHODANESE_3"/>
    <property type="match status" value="1"/>
</dbReference>
<evidence type="ECO:0000256" key="7">
    <source>
        <dbReference type="ARBA" id="ARBA00055169"/>
    </source>
</evidence>
<dbReference type="PANTHER" id="PTHR10953">
    <property type="entry name" value="UBIQUITIN-ACTIVATING ENZYME E1"/>
    <property type="match status" value="1"/>
</dbReference>
<dbReference type="FunFam" id="3.40.50.720:FF:000033">
    <property type="entry name" value="Adenylyltransferase and sulfurtransferase MOCS3"/>
    <property type="match status" value="1"/>
</dbReference>
<dbReference type="GO" id="GO:0008641">
    <property type="term" value="F:ubiquitin-like modifier activating enzyme activity"/>
    <property type="evidence" value="ECO:0007669"/>
    <property type="project" value="InterPro"/>
</dbReference>
<dbReference type="SMART" id="SM00450">
    <property type="entry name" value="RHOD"/>
    <property type="match status" value="1"/>
</dbReference>
<name>A0AA51RT90_9GAMM</name>
<dbReference type="NCBIfam" id="NF004281">
    <property type="entry name" value="PRK05690.1"/>
    <property type="match status" value="1"/>
</dbReference>
<dbReference type="InterPro" id="IPR045886">
    <property type="entry name" value="ThiF/MoeB/HesA"/>
</dbReference>
<gene>
    <name evidence="15" type="ORF">Q9312_18560</name>
</gene>
<feature type="domain" description="Rhodanese" evidence="14">
    <location>
        <begin position="293"/>
        <end position="386"/>
    </location>
</feature>
<dbReference type="InterPro" id="IPR000594">
    <property type="entry name" value="ThiF_NAD_FAD-bd"/>
</dbReference>
<dbReference type="CDD" id="cd00757">
    <property type="entry name" value="ThiF_MoeB_HesA_family"/>
    <property type="match status" value="1"/>
</dbReference>
<comment type="subunit">
    <text evidence="8">Homodimer. Forms a stable heterotetrameric complex of 2 MoeB and 2 MoaD during adenylation of MoaD.</text>
</comment>
<dbReference type="Proteomes" id="UP001239782">
    <property type="component" value="Chromosome"/>
</dbReference>
<dbReference type="GO" id="GO:0061605">
    <property type="term" value="F:molybdopterin-synthase adenylyltransferase activity"/>
    <property type="evidence" value="ECO:0007669"/>
    <property type="project" value="UniProtKB-EC"/>
</dbReference>
<dbReference type="GO" id="GO:0005524">
    <property type="term" value="F:ATP binding"/>
    <property type="evidence" value="ECO:0007669"/>
    <property type="project" value="UniProtKB-KW"/>
</dbReference>
<keyword evidence="4" id="KW-0547">Nucleotide-binding</keyword>
<dbReference type="PANTHER" id="PTHR10953:SF102">
    <property type="entry name" value="ADENYLYLTRANSFERASE AND SULFURTRANSFERASE MOCS3"/>
    <property type="match status" value="1"/>
</dbReference>
<comment type="pathway">
    <text evidence="1">Cofactor biosynthesis; molybdopterin biosynthesis.</text>
</comment>
<dbReference type="CDD" id="cd00158">
    <property type="entry name" value="RHOD"/>
    <property type="match status" value="1"/>
</dbReference>
<evidence type="ECO:0000313" key="16">
    <source>
        <dbReference type="Proteomes" id="UP001239782"/>
    </source>
</evidence>
<evidence type="ECO:0000256" key="4">
    <source>
        <dbReference type="ARBA" id="ARBA00022741"/>
    </source>
</evidence>
<evidence type="ECO:0000256" key="10">
    <source>
        <dbReference type="ARBA" id="ARBA00073635"/>
    </source>
</evidence>
<evidence type="ECO:0000313" key="15">
    <source>
        <dbReference type="EMBL" id="WMS87211.1"/>
    </source>
</evidence>
<dbReference type="KEGG" id="plei:Q9312_18560"/>
<evidence type="ECO:0000256" key="2">
    <source>
        <dbReference type="ARBA" id="ARBA00009919"/>
    </source>
</evidence>
<reference evidence="15 16" key="1">
    <citation type="submission" date="2023-08" db="EMBL/GenBank/DDBJ databases">
        <title>Pleionea litopenaei sp. nov., isolated from stomach of juvenile Litopenaeus vannamei.</title>
        <authorList>
            <person name="Rho A.M."/>
            <person name="Hwang C.Y."/>
        </authorList>
    </citation>
    <scope>NUCLEOTIDE SEQUENCE [LARGE SCALE GENOMIC DNA]</scope>
    <source>
        <strain evidence="15 16">HL-JVS1</strain>
    </source>
</reference>
<dbReference type="GO" id="GO:0005829">
    <property type="term" value="C:cytosol"/>
    <property type="evidence" value="ECO:0007669"/>
    <property type="project" value="TreeGrafter"/>
</dbReference>
<evidence type="ECO:0000256" key="13">
    <source>
        <dbReference type="ARBA" id="ARBA00078531"/>
    </source>
</evidence>
<dbReference type="InterPro" id="IPR035985">
    <property type="entry name" value="Ubiquitin-activating_enz"/>
</dbReference>